<name>A0A6C0F8B6_9ZZZZ</name>
<evidence type="ECO:0000259" key="1">
    <source>
        <dbReference type="PROSITE" id="PS50222"/>
    </source>
</evidence>
<dbReference type="GO" id="GO:0005509">
    <property type="term" value="F:calcium ion binding"/>
    <property type="evidence" value="ECO:0007669"/>
    <property type="project" value="InterPro"/>
</dbReference>
<dbReference type="InterPro" id="IPR018247">
    <property type="entry name" value="EF_Hand_1_Ca_BS"/>
</dbReference>
<protein>
    <recommendedName>
        <fullName evidence="1">EF-hand domain-containing protein</fullName>
    </recommendedName>
</protein>
<dbReference type="PROSITE" id="PS00018">
    <property type="entry name" value="EF_HAND_1"/>
    <property type="match status" value="1"/>
</dbReference>
<accession>A0A6C0F8B6</accession>
<dbReference type="PROSITE" id="PS50222">
    <property type="entry name" value="EF_HAND_2"/>
    <property type="match status" value="1"/>
</dbReference>
<dbReference type="EMBL" id="MN739021">
    <property type="protein sequence ID" value="QHT35405.1"/>
    <property type="molecule type" value="Genomic_DNA"/>
</dbReference>
<dbReference type="AlphaFoldDB" id="A0A6C0F8B6"/>
<sequence>MSDTTQQATVEEVKPVVVQEPEVVAKVEAAAASVVASAVPDALKADVEKIVKDVLKVAIKELLDDLKKSPLGKLDKDGDGVISATEVKEAVKEQAQKLGCAPSCTIS</sequence>
<reference evidence="2" key="1">
    <citation type="journal article" date="2020" name="Nature">
        <title>Giant virus diversity and host interactions through global metagenomics.</title>
        <authorList>
            <person name="Schulz F."/>
            <person name="Roux S."/>
            <person name="Paez-Espino D."/>
            <person name="Jungbluth S."/>
            <person name="Walsh D.A."/>
            <person name="Denef V.J."/>
            <person name="McMahon K.D."/>
            <person name="Konstantinidis K.T."/>
            <person name="Eloe-Fadrosh E.A."/>
            <person name="Kyrpides N.C."/>
            <person name="Woyke T."/>
        </authorList>
    </citation>
    <scope>NUCLEOTIDE SEQUENCE</scope>
    <source>
        <strain evidence="2">GVMAG-M-3300009180-45</strain>
    </source>
</reference>
<feature type="domain" description="EF-hand" evidence="1">
    <location>
        <begin position="73"/>
        <end position="97"/>
    </location>
</feature>
<evidence type="ECO:0000313" key="2">
    <source>
        <dbReference type="EMBL" id="QHT35405.1"/>
    </source>
</evidence>
<organism evidence="2">
    <name type="scientific">viral metagenome</name>
    <dbReference type="NCBI Taxonomy" id="1070528"/>
    <lineage>
        <taxon>unclassified sequences</taxon>
        <taxon>metagenomes</taxon>
        <taxon>organismal metagenomes</taxon>
    </lineage>
</organism>
<proteinExistence type="predicted"/>
<dbReference type="InterPro" id="IPR002048">
    <property type="entry name" value="EF_hand_dom"/>
</dbReference>